<evidence type="ECO:0000313" key="3">
    <source>
        <dbReference type="Proteomes" id="UP000658793"/>
    </source>
</evidence>
<protein>
    <recommendedName>
        <fullName evidence="1">RNA polymerase alpha subunit C-terminal domain-containing protein</fullName>
    </recommendedName>
</protein>
<dbReference type="SUPFAM" id="SSF47789">
    <property type="entry name" value="C-terminal domain of RNA polymerase alpha subunit"/>
    <property type="match status" value="1"/>
</dbReference>
<feature type="domain" description="RNA polymerase alpha subunit C-terminal" evidence="1">
    <location>
        <begin position="34"/>
        <end position="68"/>
    </location>
</feature>
<proteinExistence type="predicted"/>
<gene>
    <name evidence="2" type="ORF">GCM10008015_29930</name>
</gene>
<evidence type="ECO:0000313" key="2">
    <source>
        <dbReference type="EMBL" id="GGA87291.1"/>
    </source>
</evidence>
<name>A0ABQ1HTT4_9FLAO</name>
<sequence>MSHAACFYNYVKTIYFMRTNEDFTPSAELLSFMKFNNLQTLAELLSISDEDLVKMRGFGYRILKEILELRKI</sequence>
<evidence type="ECO:0000259" key="1">
    <source>
        <dbReference type="Pfam" id="PF03118"/>
    </source>
</evidence>
<dbReference type="InterPro" id="IPR011260">
    <property type="entry name" value="RNAP_asu_C"/>
</dbReference>
<comment type="caution">
    <text evidence="2">The sequence shown here is derived from an EMBL/GenBank/DDBJ whole genome shotgun (WGS) entry which is preliminary data.</text>
</comment>
<dbReference type="Gene3D" id="1.10.150.20">
    <property type="entry name" value="5' to 3' exonuclease, C-terminal subdomain"/>
    <property type="match status" value="1"/>
</dbReference>
<reference evidence="3" key="1">
    <citation type="journal article" date="2019" name="Int. J. Syst. Evol. Microbiol.">
        <title>The Global Catalogue of Microorganisms (GCM) 10K type strain sequencing project: providing services to taxonomists for standard genome sequencing and annotation.</title>
        <authorList>
            <consortium name="The Broad Institute Genomics Platform"/>
            <consortium name="The Broad Institute Genome Sequencing Center for Infectious Disease"/>
            <person name="Wu L."/>
            <person name="Ma J."/>
        </authorList>
    </citation>
    <scope>NUCLEOTIDE SEQUENCE [LARGE SCALE GENOMIC DNA]</scope>
    <source>
        <strain evidence="3">CGMCC 1.12811</strain>
    </source>
</reference>
<dbReference type="EMBL" id="BMGA01000010">
    <property type="protein sequence ID" value="GGA87291.1"/>
    <property type="molecule type" value="Genomic_DNA"/>
</dbReference>
<accession>A0ABQ1HTT4</accession>
<dbReference type="Proteomes" id="UP000658793">
    <property type="component" value="Unassembled WGS sequence"/>
</dbReference>
<keyword evidence="3" id="KW-1185">Reference proteome</keyword>
<dbReference type="Pfam" id="PF03118">
    <property type="entry name" value="RNA_pol_A_CTD"/>
    <property type="match status" value="1"/>
</dbReference>
<organism evidence="2 3">
    <name type="scientific">Flavobacterium palustre</name>
    <dbReference type="NCBI Taxonomy" id="1476463"/>
    <lineage>
        <taxon>Bacteria</taxon>
        <taxon>Pseudomonadati</taxon>
        <taxon>Bacteroidota</taxon>
        <taxon>Flavobacteriia</taxon>
        <taxon>Flavobacteriales</taxon>
        <taxon>Flavobacteriaceae</taxon>
        <taxon>Flavobacterium</taxon>
    </lineage>
</organism>